<dbReference type="PANTHER" id="PTHR34491:SF74">
    <property type="entry name" value="DUF4456 DOMAIN-CONTAINING PROTEIN"/>
    <property type="match status" value="1"/>
</dbReference>
<organism evidence="3 4">
    <name type="scientific">Toxoplasma gondii (strain ATCC 50853 / GT1)</name>
    <dbReference type="NCBI Taxonomy" id="507601"/>
    <lineage>
        <taxon>Eukaryota</taxon>
        <taxon>Sar</taxon>
        <taxon>Alveolata</taxon>
        <taxon>Apicomplexa</taxon>
        <taxon>Conoidasida</taxon>
        <taxon>Coccidia</taxon>
        <taxon>Eucoccidiorida</taxon>
        <taxon>Eimeriorina</taxon>
        <taxon>Sarcocystidae</taxon>
        <taxon>Toxoplasma</taxon>
    </lineage>
</organism>
<feature type="region of interest" description="Disordered" evidence="2">
    <location>
        <begin position="190"/>
        <end position="321"/>
    </location>
</feature>
<feature type="compositionally biased region" description="Low complexity" evidence="2">
    <location>
        <begin position="1111"/>
        <end position="1121"/>
    </location>
</feature>
<evidence type="ECO:0000256" key="2">
    <source>
        <dbReference type="SAM" id="MobiDB-lite"/>
    </source>
</evidence>
<feature type="compositionally biased region" description="Basic and acidic residues" evidence="2">
    <location>
        <begin position="1212"/>
        <end position="1298"/>
    </location>
</feature>
<feature type="region of interest" description="Disordered" evidence="2">
    <location>
        <begin position="1032"/>
        <end position="1051"/>
    </location>
</feature>
<evidence type="ECO:0000313" key="3">
    <source>
        <dbReference type="EMBL" id="EPR61539.1"/>
    </source>
</evidence>
<feature type="compositionally biased region" description="Basic and acidic residues" evidence="2">
    <location>
        <begin position="1398"/>
        <end position="1408"/>
    </location>
</feature>
<feature type="compositionally biased region" description="Basic and acidic residues" evidence="2">
    <location>
        <begin position="1128"/>
        <end position="1153"/>
    </location>
</feature>
<feature type="region of interest" description="Disordered" evidence="2">
    <location>
        <begin position="346"/>
        <end position="510"/>
    </location>
</feature>
<feature type="region of interest" description="Disordered" evidence="2">
    <location>
        <begin position="1"/>
        <end position="29"/>
    </location>
</feature>
<dbReference type="VEuPathDB" id="ToxoDB:TGGT1_203980"/>
<feature type="coiled-coil region" evidence="1">
    <location>
        <begin position="744"/>
        <end position="771"/>
    </location>
</feature>
<sequence>MQLQQAVRSGAGAPPSCQPGGCPDTSVSQPTLYNGESLASSVFPGPSPSADKAADLCIGTMQQTHFAGQASQMQAQPVHMLPQQVYMTPGASSPDLSSLPVFAQASSAPAPGAASTSPTGASPPGLVARAPPRRSRAERGRVAGPRNARPQEDIYKRTYSSVSRSSRRKGADASGDGGACLGFDGASETDMADASSMSGDSFPHSSGGGESETRPYGASLPATLDSGASASQRSNFDFHSGGSAAQNAGDEGASPHTRSGAGPAGQDGEAEQQEPSPSETGTGAGGAQGSGPSWKRRPTRRREGLRLRPLDDQEERVLPPDGKLYAYLLQRDKLAYNLWRKEVQRMSEETGGAGPGEGPQAPGATGAFAGAAVGGGRQRKRKEAASTVEPPRRLLRTLRPEDEFSWEELNSEAVLGDLPSAAETPGAPDSEAPGSKVEPDAVDGVGEADTEGQSVKEEKEGCSPAGGDGDITEARREGKEEDEDGREEEEAKKYHLEPYDASLEEEEERSLPLQMPNGVQKRKDDMTVPVEESPHWVIICRFLSFFGPTIAMEDWTFAAVREVVEAPELTDFGARFFSRISALFGRRYTPGNNVVRFLCKMLDERDGTDFNVLFPLDINPFTVRTWEEVRPYQRLRVMRLLVNRAVGESTAIQHFVEGLRDDKLEELHDGSFYVDSEGYIYWFIREPQSTGLRFYKEDQREGTYELLASSEQELTHYVETLQAQTNSDTVFVGLLQQQAQEFRLAAATLLLRQQEQRQQEQRQQALQIRMQAAAAAGLEASSGGLTNAGTPGLSSGAGAVDSSGSFQDAFAAGSGALGGEAAGCPIEYRIMMRNRLRGPRERGTRLQARTQRIEMQQLEAGNTPSAEAFGLEGSTASPGQGGNSLFLSPFSAALGPPASGALGSSSHLSSLSSLPTPPAFSSAPAYLPSAQGASSLSSSSLSYLPTSSPSFSSANPPYSLSFSLATAASAAASSGGGTPAAAAAAAAALAAGAAAAGGSGGAAPILPHCPLLISTSSLQSALSPFFALSSQTDETREKAARGKPSEKKGRRAFALPPLWGLKGGQSLGASQLMAGNAIYAALHLALMTYPAAFDSVSSSQAPRDEDEGAESEAGGSAQAAGPDDESLVEAKREEEKKEGEKPQGDRRRMEENRRHGEAIRFAVQDRLLKNIAGTVDLLEDLRVAASLGEAAESLKGPKGASGNSQVDEDCTREESRKEGDAEKSAAKDSDDACRREEGQKGEGDGKLVTEDEAAEREKRRGHQAEDEGTEDRGTKSEGDDSKKTDEKTKEATTADATKKGAVPASQGPTAKNAKKKGMHAAGPLRALGQASVTAADVLAFLNTICWAGRREEKPAGEKAEEAVKPEQEARKEEEAALAPAKKAEETDGVTPDASGTELAKKEETDKQPPKQTSQGLVEARDHLPVGLLSAATAAAALLEKNEIRLLTASASGKSQDGSASSGPALPSGPAAGAQSASLSSHQSPLVGQQPMRAGPQLGAKGPGVGQAVSAPGFFAGGSVPQGPCHSGPMQGPGGPQLSQGGWSPEGPQAESDRRREEDPAFHQQLLLRQQLLAQQRAQVNFPDFFKMQSVQMQLQNQRMYNQQQLQHVHHQLQQLLSRPPDCGSSFSRENSGGSGGSRAGGAQGEEGRQGSPEAQKHLEQMHQLRNLQVQQLQLQIQQLYLEQRKIQDQQQQLAMQMSSFSQAAGGGQMGSQFFYSPQGGPNVSVPPQTFGGQAQASGKAHFGGAGVGGQQYRPPQHLGVSPALGATPGAAPSPGMHADARGSLGSSGLQGPSNVMTQPGKANLVPSTGLTGGSEGTGAESAERALGAGRSPICGQESQGAQGACFSSFSCVPHPHAMLQQQRPQQYPMQQQFHQMPHHQGSAPLNQGGETNLGTVDSFGLPAGQGGSLVFNAFSANTGQ</sequence>
<feature type="compositionally biased region" description="Low complexity" evidence="2">
    <location>
        <begin position="192"/>
        <end position="201"/>
    </location>
</feature>
<dbReference type="OrthoDB" id="333162at2759"/>
<feature type="compositionally biased region" description="Basic and acidic residues" evidence="2">
    <location>
        <begin position="1033"/>
        <end position="1047"/>
    </location>
</feature>
<accession>S7W3B9</accession>
<evidence type="ECO:0000256" key="1">
    <source>
        <dbReference type="SAM" id="Coils"/>
    </source>
</evidence>
<feature type="compositionally biased region" description="Basic and acidic residues" evidence="2">
    <location>
        <begin position="489"/>
        <end position="498"/>
    </location>
</feature>
<dbReference type="PANTHER" id="PTHR34491">
    <property type="entry name" value="A-TYPE INCLUSION PROTEIN, PUTATIVE-RELATED"/>
    <property type="match status" value="1"/>
</dbReference>
<protein>
    <submittedName>
        <fullName evidence="3">Uncharacterized protein</fullName>
    </submittedName>
</protein>
<comment type="caution">
    <text evidence="3">The sequence shown here is derived from an EMBL/GenBank/DDBJ whole genome shotgun (WGS) entry which is preliminary data.</text>
</comment>
<reference evidence="3 4" key="2">
    <citation type="submission" date="2013-05" db="EMBL/GenBank/DDBJ databases">
        <authorList>
            <person name="Sibley D."/>
            <person name="Venepally P."/>
            <person name="Karamycheva S."/>
            <person name="Hadjithomas M."/>
            <person name="Khan A."/>
            <person name="Brunk B."/>
            <person name="Roos D."/>
            <person name="Caler E."/>
            <person name="Lorenzi H."/>
        </authorList>
    </citation>
    <scope>NUCLEOTIDE SEQUENCE [LARGE SCALE GENOMIC DNA]</scope>
    <source>
        <strain evidence="3 4">GT1</strain>
    </source>
</reference>
<feature type="region of interest" description="Disordered" evidence="2">
    <location>
        <begin position="1450"/>
        <end position="1559"/>
    </location>
</feature>
<dbReference type="SMR" id="S7W3B9"/>
<feature type="compositionally biased region" description="Low complexity" evidence="2">
    <location>
        <begin position="1457"/>
        <end position="1485"/>
    </location>
</feature>
<reference evidence="3 4" key="1">
    <citation type="submission" date="2006-05" db="EMBL/GenBank/DDBJ databases">
        <authorList>
            <person name="Paulsen I."/>
        </authorList>
    </citation>
    <scope>NUCLEOTIDE SEQUENCE [LARGE SCALE GENOMIC DNA]</scope>
    <source>
        <strain evidence="3 4">GT1</strain>
    </source>
</reference>
<feature type="compositionally biased region" description="Basic and acidic residues" evidence="2">
    <location>
        <begin position="301"/>
        <end position="318"/>
    </location>
</feature>
<feature type="compositionally biased region" description="Low complexity" evidence="2">
    <location>
        <begin position="358"/>
        <end position="371"/>
    </location>
</feature>
<feature type="compositionally biased region" description="Polar residues" evidence="2">
    <location>
        <begin position="226"/>
        <end position="237"/>
    </location>
</feature>
<feature type="compositionally biased region" description="Low complexity" evidence="2">
    <location>
        <begin position="107"/>
        <end position="130"/>
    </location>
</feature>
<feature type="region of interest" description="Disordered" evidence="2">
    <location>
        <begin position="1617"/>
        <end position="1656"/>
    </location>
</feature>
<dbReference type="EMBL" id="AAQM03000130">
    <property type="protein sequence ID" value="EPR61539.1"/>
    <property type="molecule type" value="Genomic_DNA"/>
</dbReference>
<feature type="region of interest" description="Disordered" evidence="2">
    <location>
        <begin position="856"/>
        <end position="882"/>
    </location>
</feature>
<gene>
    <name evidence="3" type="ORF">TGGT1_203980</name>
</gene>
<name>S7W3B9_TOXGG</name>
<feature type="compositionally biased region" description="Low complexity" evidence="2">
    <location>
        <begin position="1535"/>
        <end position="1544"/>
    </location>
</feature>
<proteinExistence type="predicted"/>
<feature type="region of interest" description="Disordered" evidence="2">
    <location>
        <begin position="1349"/>
        <end position="1418"/>
    </location>
</feature>
<feature type="region of interest" description="Disordered" evidence="2">
    <location>
        <begin position="1729"/>
        <end position="1824"/>
    </location>
</feature>
<feature type="region of interest" description="Disordered" evidence="2">
    <location>
        <begin position="107"/>
        <end position="177"/>
    </location>
</feature>
<feature type="compositionally biased region" description="Basic and acidic residues" evidence="2">
    <location>
        <begin position="1550"/>
        <end position="1559"/>
    </location>
</feature>
<feature type="compositionally biased region" description="Gly residues" evidence="2">
    <location>
        <begin position="1632"/>
        <end position="1644"/>
    </location>
</feature>
<feature type="compositionally biased region" description="Polar residues" evidence="2">
    <location>
        <begin position="856"/>
        <end position="865"/>
    </location>
</feature>
<keyword evidence="1" id="KW-0175">Coiled coil</keyword>
<feature type="region of interest" description="Disordered" evidence="2">
    <location>
        <begin position="1190"/>
        <end position="1319"/>
    </location>
</feature>
<feature type="region of interest" description="Disordered" evidence="2">
    <location>
        <begin position="1097"/>
        <end position="1153"/>
    </location>
</feature>
<feature type="compositionally biased region" description="Basic and acidic residues" evidence="2">
    <location>
        <begin position="1349"/>
        <end position="1374"/>
    </location>
</feature>
<evidence type="ECO:0000313" key="4">
    <source>
        <dbReference type="Proteomes" id="UP000005641"/>
    </source>
</evidence>
<dbReference type="Proteomes" id="UP000005641">
    <property type="component" value="Unassembled WGS sequence"/>
</dbReference>
<feature type="compositionally biased region" description="Low complexity" evidence="2">
    <location>
        <begin position="1782"/>
        <end position="1793"/>
    </location>
</feature>